<name>A0ABD1D4N1_CULPP</name>
<keyword evidence="3 6" id="KW-1133">Transmembrane helix</keyword>
<feature type="domain" description="TMEM181 GOLD" evidence="8">
    <location>
        <begin position="125"/>
        <end position="245"/>
    </location>
</feature>
<evidence type="ECO:0000313" key="10">
    <source>
        <dbReference type="Proteomes" id="UP001562425"/>
    </source>
</evidence>
<feature type="transmembrane region" description="Helical" evidence="6">
    <location>
        <begin position="321"/>
        <end position="342"/>
    </location>
</feature>
<feature type="transmembrane region" description="Helical" evidence="6">
    <location>
        <begin position="354"/>
        <end position="373"/>
    </location>
</feature>
<feature type="transmembrane region" description="Helical" evidence="6">
    <location>
        <begin position="254"/>
        <end position="272"/>
    </location>
</feature>
<feature type="transmembrane region" description="Helical" evidence="6">
    <location>
        <begin position="398"/>
        <end position="416"/>
    </location>
</feature>
<evidence type="ECO:0000256" key="5">
    <source>
        <dbReference type="SAM" id="MobiDB-lite"/>
    </source>
</evidence>
<feature type="transmembrane region" description="Helical" evidence="6">
    <location>
        <begin position="292"/>
        <end position="315"/>
    </location>
</feature>
<dbReference type="Proteomes" id="UP001562425">
    <property type="component" value="Unassembled WGS sequence"/>
</dbReference>
<evidence type="ECO:0000259" key="7">
    <source>
        <dbReference type="Pfam" id="PF06664"/>
    </source>
</evidence>
<dbReference type="InterPro" id="IPR054077">
    <property type="entry name" value="TMEM181_GOLD"/>
</dbReference>
<keyword evidence="4 6" id="KW-0472">Membrane</keyword>
<sequence length="549" mass="63067">MAAKPPQDTSGLGYSYVTPGGMFLRLRNSLSQFSDLFSEFNKYIAPAYHHDRCERSVHMRLYSMNKREFVVVFLAFFACFGLGIFIGLAGPPITVTTMVTGTSLMPNSSGSGGGGGTNPDYLANGPFVMRTPLMTTYSQQLWLIARIDTDNTDDEIFDKSFHVSVGIDGLTTEHKPVTVLSADHASSKNRTRHLSCVSNSCEEFIVLHLGFLDYAHYIITVRFYGLEGFHHRYTINSVQFYFKTYNPAFTQIEIWFRFIFLLFTFIVTCWFAHTLRKYPIYDWSIEQKWLSVLLPLLLLYNNPAFPLIFLINSWIPGMLDAILQASFLCALLLFWLCIYHGLRQNERKLLTFYVPKLIVIMPIWLCAVVLATWEKCNEMKDPTYSHFVDTGNYNGFKLFFYISGAMYLLYLLLLILRAYSELRSMPYFDMRLKFLTLLMLFVLAISLTVTMCRFGFGILEDNFVARLNTTYKSSAQFMCFYGLLNFYLYTMAYVYSPNGRPLHEATITKDNPAFSMINDSDEEVVYGSDEESRRPLNSSCGKGNDYDSD</sequence>
<dbReference type="InterPro" id="IPR040416">
    <property type="entry name" value="TMEM181"/>
</dbReference>
<keyword evidence="10" id="KW-1185">Reference proteome</keyword>
<dbReference type="InterPro" id="IPR047843">
    <property type="entry name" value="WLS-like_TM"/>
</dbReference>
<gene>
    <name evidence="9" type="ORF">pipiens_012016</name>
</gene>
<reference evidence="9 10" key="1">
    <citation type="submission" date="2024-05" db="EMBL/GenBank/DDBJ databases">
        <title>Culex pipiens pipiens assembly and annotation.</title>
        <authorList>
            <person name="Alout H."/>
            <person name="Durand T."/>
        </authorList>
    </citation>
    <scope>NUCLEOTIDE SEQUENCE [LARGE SCALE GENOMIC DNA]</scope>
    <source>
        <strain evidence="9">HA-2024</strain>
        <tissue evidence="9">Whole body</tissue>
    </source>
</reference>
<comment type="caution">
    <text evidence="9">The sequence shown here is derived from an EMBL/GenBank/DDBJ whole genome shotgun (WGS) entry which is preliminary data.</text>
</comment>
<feature type="transmembrane region" description="Helical" evidence="6">
    <location>
        <begin position="437"/>
        <end position="459"/>
    </location>
</feature>
<evidence type="ECO:0000313" key="9">
    <source>
        <dbReference type="EMBL" id="KAL1394355.1"/>
    </source>
</evidence>
<accession>A0ABD1D4N1</accession>
<proteinExistence type="predicted"/>
<feature type="transmembrane region" description="Helical" evidence="6">
    <location>
        <begin position="474"/>
        <end position="495"/>
    </location>
</feature>
<dbReference type="Pfam" id="PF21885">
    <property type="entry name" value="TMEM181_GOLD"/>
    <property type="match status" value="1"/>
</dbReference>
<evidence type="ECO:0000256" key="6">
    <source>
        <dbReference type="SAM" id="Phobius"/>
    </source>
</evidence>
<evidence type="ECO:0000256" key="2">
    <source>
        <dbReference type="ARBA" id="ARBA00022692"/>
    </source>
</evidence>
<evidence type="ECO:0000259" key="8">
    <source>
        <dbReference type="Pfam" id="PF21885"/>
    </source>
</evidence>
<evidence type="ECO:0000256" key="4">
    <source>
        <dbReference type="ARBA" id="ARBA00023136"/>
    </source>
</evidence>
<dbReference type="AlphaFoldDB" id="A0ABD1D4N1"/>
<evidence type="ECO:0000256" key="1">
    <source>
        <dbReference type="ARBA" id="ARBA00004141"/>
    </source>
</evidence>
<dbReference type="GO" id="GO:0016020">
    <property type="term" value="C:membrane"/>
    <property type="evidence" value="ECO:0007669"/>
    <property type="project" value="UniProtKB-SubCell"/>
</dbReference>
<dbReference type="PANTHER" id="PTHR31918:SF1">
    <property type="entry name" value="TRANSMEMBRANE PROTEIN 181"/>
    <property type="match status" value="1"/>
</dbReference>
<organism evidence="9 10">
    <name type="scientific">Culex pipiens pipiens</name>
    <name type="common">Northern house mosquito</name>
    <dbReference type="NCBI Taxonomy" id="38569"/>
    <lineage>
        <taxon>Eukaryota</taxon>
        <taxon>Metazoa</taxon>
        <taxon>Ecdysozoa</taxon>
        <taxon>Arthropoda</taxon>
        <taxon>Hexapoda</taxon>
        <taxon>Insecta</taxon>
        <taxon>Pterygota</taxon>
        <taxon>Neoptera</taxon>
        <taxon>Endopterygota</taxon>
        <taxon>Diptera</taxon>
        <taxon>Nematocera</taxon>
        <taxon>Culicoidea</taxon>
        <taxon>Culicidae</taxon>
        <taxon>Culicinae</taxon>
        <taxon>Culicini</taxon>
        <taxon>Culex</taxon>
        <taxon>Culex</taxon>
    </lineage>
</organism>
<keyword evidence="2 6" id="KW-0812">Transmembrane</keyword>
<feature type="domain" description="Wntless-like transmembrane" evidence="7">
    <location>
        <begin position="246"/>
        <end position="498"/>
    </location>
</feature>
<feature type="transmembrane region" description="Helical" evidence="6">
    <location>
        <begin position="69"/>
        <end position="90"/>
    </location>
</feature>
<dbReference type="PANTHER" id="PTHR31918">
    <property type="entry name" value="TRANSMEMBRANE PROTEIN 181"/>
    <property type="match status" value="1"/>
</dbReference>
<evidence type="ECO:0008006" key="11">
    <source>
        <dbReference type="Google" id="ProtNLM"/>
    </source>
</evidence>
<feature type="region of interest" description="Disordered" evidence="5">
    <location>
        <begin position="524"/>
        <end position="549"/>
    </location>
</feature>
<dbReference type="EMBL" id="JBEHCU010007639">
    <property type="protein sequence ID" value="KAL1394355.1"/>
    <property type="molecule type" value="Genomic_DNA"/>
</dbReference>
<protein>
    <recommendedName>
        <fullName evidence="11">Transmembrane protein 181</fullName>
    </recommendedName>
</protein>
<evidence type="ECO:0000256" key="3">
    <source>
        <dbReference type="ARBA" id="ARBA00022989"/>
    </source>
</evidence>
<dbReference type="Pfam" id="PF06664">
    <property type="entry name" value="WLS-like_TM"/>
    <property type="match status" value="1"/>
</dbReference>
<comment type="subcellular location">
    <subcellularLocation>
        <location evidence="1">Membrane</location>
        <topology evidence="1">Multi-pass membrane protein</topology>
    </subcellularLocation>
</comment>